<dbReference type="Proteomes" id="UP000783686">
    <property type="component" value="Unassembled WGS sequence"/>
</dbReference>
<feature type="compositionally biased region" description="Low complexity" evidence="3">
    <location>
        <begin position="689"/>
        <end position="698"/>
    </location>
</feature>
<dbReference type="SMART" id="SM00498">
    <property type="entry name" value="FH2"/>
    <property type="match status" value="1"/>
</dbReference>
<dbReference type="Pfam" id="PF02181">
    <property type="entry name" value="FH2"/>
    <property type="match status" value="1"/>
</dbReference>
<dbReference type="GO" id="GO:0016477">
    <property type="term" value="P:cell migration"/>
    <property type="evidence" value="ECO:0007669"/>
    <property type="project" value="TreeGrafter"/>
</dbReference>
<dbReference type="InterPro" id="IPR014768">
    <property type="entry name" value="GBD/FH3_dom"/>
</dbReference>
<proteinExistence type="inferred from homology"/>
<dbReference type="InterPro" id="IPR043592">
    <property type="entry name" value="FMNL_animal"/>
</dbReference>
<feature type="region of interest" description="Disordered" evidence="3">
    <location>
        <begin position="496"/>
        <end position="622"/>
    </location>
</feature>
<dbReference type="Pfam" id="PF06371">
    <property type="entry name" value="Drf_GBD"/>
    <property type="match status" value="2"/>
</dbReference>
<dbReference type="GO" id="GO:0005829">
    <property type="term" value="C:cytosol"/>
    <property type="evidence" value="ECO:0007669"/>
    <property type="project" value="TreeGrafter"/>
</dbReference>
<feature type="compositionally biased region" description="Polar residues" evidence="3">
    <location>
        <begin position="1089"/>
        <end position="1101"/>
    </location>
</feature>
<evidence type="ECO:0000256" key="2">
    <source>
        <dbReference type="ARBA" id="ARBA00023054"/>
    </source>
</evidence>
<dbReference type="GO" id="GO:0030866">
    <property type="term" value="P:cortical actin cytoskeleton organization"/>
    <property type="evidence" value="ECO:0007669"/>
    <property type="project" value="TreeGrafter"/>
</dbReference>
<dbReference type="Gene3D" id="1.25.10.10">
    <property type="entry name" value="Leucine-rich Repeat Variant"/>
    <property type="match status" value="1"/>
</dbReference>
<organism evidence="6 7">
    <name type="scientific">Bursaphelenchus okinawaensis</name>
    <dbReference type="NCBI Taxonomy" id="465554"/>
    <lineage>
        <taxon>Eukaryota</taxon>
        <taxon>Metazoa</taxon>
        <taxon>Ecdysozoa</taxon>
        <taxon>Nematoda</taxon>
        <taxon>Chromadorea</taxon>
        <taxon>Rhabditida</taxon>
        <taxon>Tylenchina</taxon>
        <taxon>Tylenchomorpha</taxon>
        <taxon>Aphelenchoidea</taxon>
        <taxon>Aphelenchoididae</taxon>
        <taxon>Bursaphelenchus</taxon>
    </lineage>
</organism>
<dbReference type="Gene3D" id="1.20.58.2220">
    <property type="entry name" value="Formin, FH2 domain"/>
    <property type="match status" value="1"/>
</dbReference>
<feature type="compositionally biased region" description="Polar residues" evidence="3">
    <location>
        <begin position="607"/>
        <end position="618"/>
    </location>
</feature>
<dbReference type="InterPro" id="IPR015425">
    <property type="entry name" value="FH2_Formin"/>
</dbReference>
<comment type="caution">
    <text evidence="6">The sequence shown here is derived from an EMBL/GenBank/DDBJ whole genome shotgun (WGS) entry which is preliminary data.</text>
</comment>
<feature type="region of interest" description="Disordered" evidence="3">
    <location>
        <begin position="673"/>
        <end position="698"/>
    </location>
</feature>
<dbReference type="GO" id="GO:0051015">
    <property type="term" value="F:actin filament binding"/>
    <property type="evidence" value="ECO:0007669"/>
    <property type="project" value="TreeGrafter"/>
</dbReference>
<evidence type="ECO:0000259" key="5">
    <source>
        <dbReference type="PROSITE" id="PS51444"/>
    </source>
</evidence>
<dbReference type="SUPFAM" id="SSF48371">
    <property type="entry name" value="ARM repeat"/>
    <property type="match status" value="1"/>
</dbReference>
<feature type="domain" description="GBD/FH3" evidence="4">
    <location>
        <begin position="25"/>
        <end position="486"/>
    </location>
</feature>
<dbReference type="Proteomes" id="UP000614601">
    <property type="component" value="Unassembled WGS sequence"/>
</dbReference>
<evidence type="ECO:0000256" key="1">
    <source>
        <dbReference type="ARBA" id="ARBA00008214"/>
    </source>
</evidence>
<sequence>MVNIEISQALDPSTSFGIMERQPSLDRPPDDEILNAFEEVLSQMDLQPDKVRDLRKCDIQKKWKLVSDHRKMYQVDEPSVYLDKLKVLLDKKARKKKKVGASTTDVLKHIEISLRTNSIDWVKAFLNTPNNGLTVLVEYLMALQDEIFSSFDATELEDVPTSSSASHSSGEPLNATSEDYFNVTPISQKILNSTSRSAKSFSSALSATKQPKSTSKLASQASLDLSSSQTDDVHVLVSCLRAIMNNSHGFNRVFFEANAIYSLVRSILHNNLRTKASVVELLSAICLVEGGHEKVVDAFNRFRLEYKEIHRFKCLMYLFRNPPEFHVDFMAGCMQFINVLVHSVEDVNYRVYLQFEFTILGLDDYLKELEDNEAEQLQTQRKAYLDNRVIVEKLMQDSDQLPDLKQRIEAIQIDLSNKREEYQRNLADIMEQNNKLLSQVSRLGAEKEQLLRATEEKDKTLTTLERKYFETNKKLNKVESDLKLEVEKARKKIENELSQAATRRSQSRDKAVGTSPKTPNPPVQQTKSIEKSEDTPDKVEEAPKKATAPPPPPPPPLPGFLNPANVKKPPAGGPPPPPPPPPPGMKMGPPPPPGGPPGPPPPPFGMNNKSFPQMTAQPQKKVAKINAKLPALNWTAMPSRVIKDTIFNELDDEKLADTLNLEFLEQMFGEDQQHKDDDKLHPNGPPSPSSVASSTPSNVGQTILDAKRLQNIAITRRRLGKTIVQVMGAIHRLDLKALTFDEVDILLRIMVNDDEIKLFNQFASENDGIDKLSLDEQFVWKLHNIERVTTKLKLMAFMSEYEDTMKRIEPELSKVTMASKSVIESQKFRQVLEVLLAIGNAMNVGRKRAVAYGFRLSTLSRLTVQKSHKDSDITILHALVDAVQNVRPECMDFSKELAFVDTASAVSLSSLEMMCREAQQSFKIAENEMQRENPPEALDAFVAEAKPRVDGLASALDLAKKEFTRCAQLFGEDPKTQSPEEFFALINTFAKNFDNAADQLKKKRHTQEEQKPKAIVIQRKPQQNGDERKDNGVMKELQNRFANRQSNKVQSSQIEDGDLERIMNGLKDGYVASGKSSAGPIRRAVRPTPRQSAPSNGTSEPFRQVCRDRQA</sequence>
<evidence type="ECO:0000313" key="6">
    <source>
        <dbReference type="EMBL" id="CAD5216547.1"/>
    </source>
</evidence>
<feature type="region of interest" description="Disordered" evidence="3">
    <location>
        <begin position="1000"/>
        <end position="1031"/>
    </location>
</feature>
<dbReference type="SMART" id="SM01140">
    <property type="entry name" value="Drf_GBD"/>
    <property type="match status" value="1"/>
</dbReference>
<dbReference type="GO" id="GO:0031267">
    <property type="term" value="F:small GTPase binding"/>
    <property type="evidence" value="ECO:0007669"/>
    <property type="project" value="InterPro"/>
</dbReference>
<feature type="compositionally biased region" description="Pro residues" evidence="3">
    <location>
        <begin position="548"/>
        <end position="558"/>
    </location>
</feature>
<dbReference type="SUPFAM" id="SSF101447">
    <property type="entry name" value="Formin homology 2 domain (FH2 domain)"/>
    <property type="match status" value="1"/>
</dbReference>
<evidence type="ECO:0008006" key="8">
    <source>
        <dbReference type="Google" id="ProtNLM"/>
    </source>
</evidence>
<accession>A0A811KJN6</accession>
<reference evidence="6" key="1">
    <citation type="submission" date="2020-09" db="EMBL/GenBank/DDBJ databases">
        <authorList>
            <person name="Kikuchi T."/>
        </authorList>
    </citation>
    <scope>NUCLEOTIDE SEQUENCE</scope>
    <source>
        <strain evidence="6">SH1</strain>
    </source>
</reference>
<dbReference type="AlphaFoldDB" id="A0A811KJN6"/>
<dbReference type="PANTHER" id="PTHR45857">
    <property type="entry name" value="FORMIN-LIKE PROTEIN"/>
    <property type="match status" value="1"/>
</dbReference>
<comment type="similarity">
    <text evidence="1">Belongs to the formin homology family. Diaphanous subfamily.</text>
</comment>
<dbReference type="InterPro" id="IPR011989">
    <property type="entry name" value="ARM-like"/>
</dbReference>
<keyword evidence="7" id="KW-1185">Reference proteome</keyword>
<dbReference type="EMBL" id="CAJFDH010000003">
    <property type="protein sequence ID" value="CAD5216547.1"/>
    <property type="molecule type" value="Genomic_DNA"/>
</dbReference>
<dbReference type="PROSITE" id="PS51232">
    <property type="entry name" value="GBD_FH3"/>
    <property type="match status" value="1"/>
</dbReference>
<dbReference type="EMBL" id="CAJFCW020000003">
    <property type="protein sequence ID" value="CAG9106145.1"/>
    <property type="molecule type" value="Genomic_DNA"/>
</dbReference>
<dbReference type="OrthoDB" id="1668162at2759"/>
<dbReference type="InterPro" id="IPR016024">
    <property type="entry name" value="ARM-type_fold"/>
</dbReference>
<dbReference type="Gene3D" id="1.10.20.40">
    <property type="entry name" value="Formin, diaphanous GTPase-binding domain"/>
    <property type="match status" value="1"/>
</dbReference>
<name>A0A811KJN6_9BILA</name>
<evidence type="ECO:0000313" key="7">
    <source>
        <dbReference type="Proteomes" id="UP000614601"/>
    </source>
</evidence>
<dbReference type="Pfam" id="PF06367">
    <property type="entry name" value="Drf_FH3"/>
    <property type="match status" value="1"/>
</dbReference>
<protein>
    <recommendedName>
        <fullName evidence="8">FH2 domain-containing protein</fullName>
    </recommendedName>
</protein>
<gene>
    <name evidence="6" type="ORF">BOKJ2_LOCUS6642</name>
</gene>
<feature type="compositionally biased region" description="Basic and acidic residues" evidence="3">
    <location>
        <begin position="528"/>
        <end position="544"/>
    </location>
</feature>
<dbReference type="InterPro" id="IPR042201">
    <property type="entry name" value="FH2_Formin_sf"/>
</dbReference>
<feature type="domain" description="FH2" evidence="5">
    <location>
        <begin position="619"/>
        <end position="1019"/>
    </location>
</feature>
<dbReference type="PANTHER" id="PTHR45857:SF4">
    <property type="entry name" value="FORMIN-LIKE PROTEIN"/>
    <property type="match status" value="1"/>
</dbReference>
<evidence type="ECO:0000259" key="4">
    <source>
        <dbReference type="PROSITE" id="PS51232"/>
    </source>
</evidence>
<feature type="compositionally biased region" description="Pro residues" evidence="3">
    <location>
        <begin position="571"/>
        <end position="604"/>
    </location>
</feature>
<feature type="region of interest" description="Disordered" evidence="3">
    <location>
        <begin position="1069"/>
        <end position="1111"/>
    </location>
</feature>
<dbReference type="InterPro" id="IPR010472">
    <property type="entry name" value="FH3_dom"/>
</dbReference>
<dbReference type="InterPro" id="IPR044933">
    <property type="entry name" value="DIA_GBD_sf"/>
</dbReference>
<evidence type="ECO:0000256" key="3">
    <source>
        <dbReference type="SAM" id="MobiDB-lite"/>
    </source>
</evidence>
<dbReference type="GO" id="GO:0008360">
    <property type="term" value="P:regulation of cell shape"/>
    <property type="evidence" value="ECO:0007669"/>
    <property type="project" value="TreeGrafter"/>
</dbReference>
<dbReference type="SMART" id="SM01139">
    <property type="entry name" value="Drf_FH3"/>
    <property type="match status" value="1"/>
</dbReference>
<keyword evidence="2" id="KW-0175">Coiled coil</keyword>
<dbReference type="InterPro" id="IPR010473">
    <property type="entry name" value="GTPase-bd"/>
</dbReference>
<dbReference type="PROSITE" id="PS51444">
    <property type="entry name" value="FH2"/>
    <property type="match status" value="1"/>
</dbReference>